<sequence>MQMATYWIRSLHVCKVEDASAVIRIDAIKDEVSRMDLGAKLLPGEPYLLVIPDSLSNHPVVKRATDLELYTLRSAILVGEVLPALYGKLEVDFVRLNAAAATAGSRRPGRTPALVLTYIPEGIQDARVTTRVDQAATVPQSVQEMMQRSSQRPELARALFDKQWPVRLIAQEFGCSKTLIRRDIGRTTLDHGAVERYSKKIPAAPTITTVSRQGIHARDRDVEFEFRKAVDTKQLRDLKARAERYEAMRLDGRNHLHVQAFAARLWLDVQQIIEETGASVSRLAVELGYTAPGMRRAIASATRFVASHPQTQEEAHDL</sequence>
<reference evidence="1 2" key="1">
    <citation type="submission" date="2018-08" db="EMBL/GenBank/DDBJ databases">
        <title>Linezolid Resistance in Mycobacterium abscessus: MIC Distribution and Comprehensive Investigation of Resistance Mechanisms.</title>
        <authorList>
            <person name="Ye M."/>
            <person name="Xu L."/>
            <person name="Zou Y."/>
            <person name="Li B."/>
            <person name="Guo Q."/>
            <person name="Zhang Y."/>
            <person name="Zhan M."/>
            <person name="Xu B."/>
            <person name="Yu F."/>
            <person name="Zhang Z."/>
            <person name="Chu H."/>
        </authorList>
    </citation>
    <scope>NUCLEOTIDE SEQUENCE [LARGE SCALE GENOMIC DNA]</scope>
    <source>
        <strain evidence="1 2">G143</strain>
    </source>
</reference>
<organism evidence="1 2">
    <name type="scientific">Mycobacteroides abscessus</name>
    <dbReference type="NCBI Taxonomy" id="36809"/>
    <lineage>
        <taxon>Bacteria</taxon>
        <taxon>Bacillati</taxon>
        <taxon>Actinomycetota</taxon>
        <taxon>Actinomycetes</taxon>
        <taxon>Mycobacteriales</taxon>
        <taxon>Mycobacteriaceae</taxon>
        <taxon>Mycobacteroides</taxon>
    </lineage>
</organism>
<dbReference type="AlphaFoldDB" id="A0ABD7HMC0"/>
<evidence type="ECO:0000313" key="1">
    <source>
        <dbReference type="EMBL" id="RIT36865.1"/>
    </source>
</evidence>
<comment type="caution">
    <text evidence="1">The sequence shown here is derived from an EMBL/GenBank/DDBJ whole genome shotgun (WGS) entry which is preliminary data.</text>
</comment>
<protein>
    <submittedName>
        <fullName evidence="1">Uncharacterized protein</fullName>
    </submittedName>
</protein>
<evidence type="ECO:0000313" key="2">
    <source>
        <dbReference type="Proteomes" id="UP000284557"/>
    </source>
</evidence>
<dbReference type="EMBL" id="QXBN01000012">
    <property type="protein sequence ID" value="RIT36865.1"/>
    <property type="molecule type" value="Genomic_DNA"/>
</dbReference>
<dbReference type="Proteomes" id="UP000284557">
    <property type="component" value="Unassembled WGS sequence"/>
</dbReference>
<proteinExistence type="predicted"/>
<gene>
    <name evidence="1" type="ORF">D2E76_16585</name>
</gene>
<name>A0ABD7HMC0_9MYCO</name>
<accession>A0ABD7HMC0</accession>